<feature type="transmembrane region" description="Helical" evidence="14">
    <location>
        <begin position="165"/>
        <end position="185"/>
    </location>
</feature>
<dbReference type="OrthoDB" id="2496787at2759"/>
<dbReference type="InterPro" id="IPR008427">
    <property type="entry name" value="Extracellular_membr_CFEM_dom"/>
</dbReference>
<feature type="transmembrane region" description="Helical" evidence="14">
    <location>
        <begin position="281"/>
        <end position="299"/>
    </location>
</feature>
<keyword evidence="9 14" id="KW-1133">Transmembrane helix</keyword>
<evidence type="ECO:0000256" key="14">
    <source>
        <dbReference type="SAM" id="Phobius"/>
    </source>
</evidence>
<proteinExistence type="inferred from homology"/>
<evidence type="ECO:0000256" key="13">
    <source>
        <dbReference type="ARBA" id="ARBA00038359"/>
    </source>
</evidence>
<keyword evidence="5" id="KW-0964">Secreted</keyword>
<feature type="transmembrane region" description="Helical" evidence="14">
    <location>
        <begin position="245"/>
        <end position="269"/>
    </location>
</feature>
<feature type="domain" description="Rhodopsin" evidence="16">
    <location>
        <begin position="81"/>
        <end position="343"/>
    </location>
</feature>
<dbReference type="PANTHER" id="PTHR33048">
    <property type="entry name" value="PTH11-LIKE INTEGRAL MEMBRANE PROTEIN (AFU_ORTHOLOGUE AFUA_5G11245)"/>
    <property type="match status" value="1"/>
</dbReference>
<evidence type="ECO:0000256" key="6">
    <source>
        <dbReference type="ARBA" id="ARBA00022622"/>
    </source>
</evidence>
<evidence type="ECO:0000256" key="2">
    <source>
        <dbReference type="ARBA" id="ARBA00004589"/>
    </source>
</evidence>
<evidence type="ECO:0000256" key="9">
    <source>
        <dbReference type="ARBA" id="ARBA00022989"/>
    </source>
</evidence>
<feature type="transmembrane region" description="Helical" evidence="14">
    <location>
        <begin position="99"/>
        <end position="123"/>
    </location>
</feature>
<dbReference type="GO" id="GO:0005576">
    <property type="term" value="C:extracellular region"/>
    <property type="evidence" value="ECO:0007669"/>
    <property type="project" value="UniProtKB-SubCell"/>
</dbReference>
<name>A0A3M7CF32_HORWE</name>
<comment type="subcellular location">
    <subcellularLocation>
        <location evidence="2">Membrane</location>
        <topology evidence="2">Lipid-anchor</topology>
        <topology evidence="2">GPI-anchor</topology>
    </subcellularLocation>
    <subcellularLocation>
        <location evidence="1">Membrane</location>
        <topology evidence="1">Multi-pass membrane protein</topology>
    </subcellularLocation>
    <subcellularLocation>
        <location evidence="3">Secreted</location>
    </subcellularLocation>
</comment>
<keyword evidence="6" id="KW-0325">Glycoprotein</keyword>
<evidence type="ECO:0000313" key="17">
    <source>
        <dbReference type="EMBL" id="RMY50460.1"/>
    </source>
</evidence>
<dbReference type="InterPro" id="IPR052337">
    <property type="entry name" value="SAT4-like"/>
</dbReference>
<evidence type="ECO:0000256" key="4">
    <source>
        <dbReference type="ARBA" id="ARBA00010031"/>
    </source>
</evidence>
<organism evidence="17 18">
    <name type="scientific">Hortaea werneckii</name>
    <name type="common">Black yeast</name>
    <name type="synonym">Cladosporium werneckii</name>
    <dbReference type="NCBI Taxonomy" id="91943"/>
    <lineage>
        <taxon>Eukaryota</taxon>
        <taxon>Fungi</taxon>
        <taxon>Dikarya</taxon>
        <taxon>Ascomycota</taxon>
        <taxon>Pezizomycotina</taxon>
        <taxon>Dothideomycetes</taxon>
        <taxon>Dothideomycetidae</taxon>
        <taxon>Mycosphaerellales</taxon>
        <taxon>Teratosphaeriaceae</taxon>
        <taxon>Hortaea</taxon>
    </lineage>
</organism>
<evidence type="ECO:0000259" key="16">
    <source>
        <dbReference type="Pfam" id="PF20684"/>
    </source>
</evidence>
<accession>A0A3M7CF32</accession>
<evidence type="ECO:0000256" key="10">
    <source>
        <dbReference type="ARBA" id="ARBA00023136"/>
    </source>
</evidence>
<evidence type="ECO:0000256" key="8">
    <source>
        <dbReference type="ARBA" id="ARBA00022729"/>
    </source>
</evidence>
<evidence type="ECO:0000256" key="5">
    <source>
        <dbReference type="ARBA" id="ARBA00022525"/>
    </source>
</evidence>
<keyword evidence="7 14" id="KW-0812">Transmembrane</keyword>
<gene>
    <name evidence="17" type="ORF">D0863_14871</name>
</gene>
<sequence length="442" mass="49526">MRIVIPQSACSATDLDCICNNQALTDSTTACLVANCTVKEALSTAKYQKDTCNAPVRDQTDLIAKVNYPLQFVATFTVVFRVFARSQWGQGAGFWWDDWFLLLGFCLFTAGTGVTLRMGAIGLGKDMWEVPYDKITQILLVGNMSINQYNEYSSDAFQHFFVDEVLYIGVLPATKMSIIFLYLRIFPAVISQAFRWWCIGFIALTAAYWASLSITVITACSPVSYSWNRWDPSEHSGHCIDVNAGVFSAAGINIALDFAILLLPVPKLLKLEVSWPRKIGILATFSMGTFSIICSIIRLKSLIEWAHTINPTWDYNTIAVWSTIEGASTVICANKPQMAGPIKRCWQRSFGKISSYATGRLSTNKHSGSHALELSHGQSHGVLESGIQKTMSVRAFFQGRAQSTRSDENLVRTIEYRYSGGWEREHSGHQRDWRASWEREKH</sequence>
<evidence type="ECO:0000313" key="18">
    <source>
        <dbReference type="Proteomes" id="UP000269276"/>
    </source>
</evidence>
<keyword evidence="10 14" id="KW-0472">Membrane</keyword>
<dbReference type="Pfam" id="PF05730">
    <property type="entry name" value="CFEM"/>
    <property type="match status" value="1"/>
</dbReference>
<evidence type="ECO:0000256" key="7">
    <source>
        <dbReference type="ARBA" id="ARBA00022692"/>
    </source>
</evidence>
<evidence type="ECO:0000259" key="15">
    <source>
        <dbReference type="Pfam" id="PF05730"/>
    </source>
</evidence>
<dbReference type="GO" id="GO:0098552">
    <property type="term" value="C:side of membrane"/>
    <property type="evidence" value="ECO:0007669"/>
    <property type="project" value="UniProtKB-KW"/>
</dbReference>
<feature type="transmembrane region" description="Helical" evidence="14">
    <location>
        <begin position="197"/>
        <end position="225"/>
    </location>
</feature>
<keyword evidence="6" id="KW-0336">GPI-anchor</keyword>
<keyword evidence="11" id="KW-1015">Disulfide bond</keyword>
<dbReference type="InterPro" id="IPR049326">
    <property type="entry name" value="Rhodopsin_dom_fungi"/>
</dbReference>
<dbReference type="EMBL" id="QWIP01001036">
    <property type="protein sequence ID" value="RMY50460.1"/>
    <property type="molecule type" value="Genomic_DNA"/>
</dbReference>
<dbReference type="AlphaFoldDB" id="A0A3M7CF32"/>
<dbReference type="Pfam" id="PF20684">
    <property type="entry name" value="Fung_rhodopsin"/>
    <property type="match status" value="1"/>
</dbReference>
<feature type="domain" description="CFEM" evidence="15">
    <location>
        <begin position="5"/>
        <end position="53"/>
    </location>
</feature>
<protein>
    <submittedName>
        <fullName evidence="17">Uncharacterized protein</fullName>
    </submittedName>
</protein>
<evidence type="ECO:0000256" key="12">
    <source>
        <dbReference type="ARBA" id="ARBA00023288"/>
    </source>
</evidence>
<evidence type="ECO:0000256" key="3">
    <source>
        <dbReference type="ARBA" id="ARBA00004613"/>
    </source>
</evidence>
<evidence type="ECO:0000256" key="1">
    <source>
        <dbReference type="ARBA" id="ARBA00004141"/>
    </source>
</evidence>
<comment type="similarity">
    <text evidence="13">Belongs to the SAT4 family.</text>
</comment>
<dbReference type="Proteomes" id="UP000269276">
    <property type="component" value="Unassembled WGS sequence"/>
</dbReference>
<dbReference type="PANTHER" id="PTHR33048:SF160">
    <property type="entry name" value="SAT4 FAMILY MEMBRANE PROTEIN"/>
    <property type="match status" value="1"/>
</dbReference>
<reference evidence="17 18" key="1">
    <citation type="journal article" date="2018" name="BMC Genomics">
        <title>Genomic evidence for intraspecific hybridization in a clonal and extremely halotolerant yeast.</title>
        <authorList>
            <person name="Gostincar C."/>
            <person name="Stajich J.E."/>
            <person name="Zupancic J."/>
            <person name="Zalar P."/>
            <person name="Gunde-Cimerman N."/>
        </authorList>
    </citation>
    <scope>NUCLEOTIDE SEQUENCE [LARGE SCALE GENOMIC DNA]</scope>
    <source>
        <strain evidence="17 18">EXF-2682</strain>
    </source>
</reference>
<keyword evidence="12" id="KW-0449">Lipoprotein</keyword>
<dbReference type="VEuPathDB" id="FungiDB:BTJ68_07350"/>
<evidence type="ECO:0000256" key="11">
    <source>
        <dbReference type="ARBA" id="ARBA00023157"/>
    </source>
</evidence>
<keyword evidence="8" id="KW-0732">Signal</keyword>
<comment type="caution">
    <text evidence="17">The sequence shown here is derived from an EMBL/GenBank/DDBJ whole genome shotgun (WGS) entry which is preliminary data.</text>
</comment>
<comment type="similarity">
    <text evidence="4">Belongs to the RBT5 family.</text>
</comment>